<organism evidence="4 6">
    <name type="scientific">Streptomyces antibioticus</name>
    <dbReference type="NCBI Taxonomy" id="1890"/>
    <lineage>
        <taxon>Bacteria</taxon>
        <taxon>Bacillati</taxon>
        <taxon>Actinomycetota</taxon>
        <taxon>Actinomycetes</taxon>
        <taxon>Kitasatosporales</taxon>
        <taxon>Streptomycetaceae</taxon>
        <taxon>Streptomyces</taxon>
    </lineage>
</organism>
<evidence type="ECO:0000313" key="6">
    <source>
        <dbReference type="Proteomes" id="UP000502504"/>
    </source>
</evidence>
<protein>
    <recommendedName>
        <fullName evidence="7">DUF916 domain-containing protein</fullName>
    </recommendedName>
</protein>
<reference evidence="3 5" key="1">
    <citation type="submission" date="2015-07" db="EMBL/GenBank/DDBJ databases">
        <title>Draft Genome Sequence of Streptomyces antibioticus, IMRU 3720 reveals insights in the evolution of actinomycin biosynthetic gene clusters in Streptomyces.</title>
        <authorList>
            <person name="Crnovcic I."/>
            <person name="Ruckert C."/>
            <person name="Kalinowksi J."/>
            <person name="Keller U."/>
        </authorList>
    </citation>
    <scope>NUCLEOTIDE SEQUENCE [LARGE SCALE GENOMIC DNA]</scope>
    <source>
        <strain evidence="3 5">DSM 41481</strain>
    </source>
</reference>
<evidence type="ECO:0000313" key="5">
    <source>
        <dbReference type="Proteomes" id="UP000190306"/>
    </source>
</evidence>
<feature type="signal peptide" evidence="2">
    <location>
        <begin position="1"/>
        <end position="23"/>
    </location>
</feature>
<dbReference type="Proteomes" id="UP000502504">
    <property type="component" value="Chromosome"/>
</dbReference>
<dbReference type="EMBL" id="LHQL01000009">
    <property type="protein sequence ID" value="OOQ50758.1"/>
    <property type="molecule type" value="Genomic_DNA"/>
</dbReference>
<feature type="transmembrane region" description="Helical" evidence="1">
    <location>
        <begin position="231"/>
        <end position="252"/>
    </location>
</feature>
<dbReference type="EMBL" id="CP050692">
    <property type="protein sequence ID" value="QIT44897.1"/>
    <property type="molecule type" value="Genomic_DNA"/>
</dbReference>
<dbReference type="Proteomes" id="UP000190306">
    <property type="component" value="Chromosome"/>
</dbReference>
<evidence type="ECO:0008006" key="7">
    <source>
        <dbReference type="Google" id="ProtNLM"/>
    </source>
</evidence>
<proteinExistence type="predicted"/>
<keyword evidence="1" id="KW-1133">Transmembrane helix</keyword>
<gene>
    <name evidence="3" type="ORF">AFM16_15920</name>
    <name evidence="4" type="ORF">HCX60_16180</name>
</gene>
<name>A0AAE6Y9K5_STRAT</name>
<evidence type="ECO:0000313" key="3">
    <source>
        <dbReference type="EMBL" id="OOQ50758.1"/>
    </source>
</evidence>
<feature type="chain" id="PRO_5042126932" description="DUF916 domain-containing protein" evidence="2">
    <location>
        <begin position="24"/>
        <end position="262"/>
    </location>
</feature>
<evidence type="ECO:0000256" key="2">
    <source>
        <dbReference type="SAM" id="SignalP"/>
    </source>
</evidence>
<reference evidence="4 6" key="2">
    <citation type="submission" date="2020-03" db="EMBL/GenBank/DDBJ databases">
        <title>Is there a link between lipid content and antibiotic production in Streptomyces?</title>
        <authorList>
            <person name="David M."/>
            <person name="Lejeune C."/>
            <person name="Abreu S."/>
            <person name="Thibessard A."/>
            <person name="Leblond P."/>
            <person name="Chaminade P."/>
            <person name="Virolle M.-J."/>
        </authorList>
    </citation>
    <scope>NUCLEOTIDE SEQUENCE [LARGE SCALE GENOMIC DNA]</scope>
    <source>
        <strain evidence="4 6">DSM 41481</strain>
    </source>
</reference>
<dbReference type="AlphaFoldDB" id="A0AAE6Y9K5"/>
<keyword evidence="1" id="KW-0472">Membrane</keyword>
<evidence type="ECO:0000256" key="1">
    <source>
        <dbReference type="SAM" id="Phobius"/>
    </source>
</evidence>
<keyword evidence="1" id="KW-0812">Transmembrane</keyword>
<dbReference type="RefSeq" id="WP_078633711.1">
    <property type="nucleotide sequence ID" value="NZ_CM007717.1"/>
</dbReference>
<sequence>MSYARAALLLSLPLLLGATPAPGGWSAVPSGGGRPAFYAEGVPGTVLQDTVSVVNRGTRTLTVRLTGTGLPVRFARTAVDVPARTRAEVPFTVSVPGDAGPGERTGEIVVRESAGRRTAVPLLVRVEGPELAALTVEHVAVRGDRITYELVNRGTTELAPRLAVRAEGVFGTVLDRPPHPLPVHLPPGRRLRLTEPWPGRPALDAVTVHLTATAPGTPPATARTTTRFVPWGPLAAGTATALAAAAAALTVVRRRGKGVVTA</sequence>
<keyword evidence="5" id="KW-1185">Reference proteome</keyword>
<accession>A0AAE6Y9K5</accession>
<keyword evidence="2" id="KW-0732">Signal</keyword>
<evidence type="ECO:0000313" key="4">
    <source>
        <dbReference type="EMBL" id="QIT44897.1"/>
    </source>
</evidence>